<sequence>MKKAILSGAALLLGLCANAQNVQLHYDFGHSIYDELDGRPKLTTTVENFTPDKWGSTFFFIDMDYTGKGIQSAYWEISRELKFWQAPVSIHLEYNGGLSSSFTFGHDALIGATYTYNNPSFTRGFTITPMYKHLGAHDFHTYQITGTWYMHFLDGLLTFNGFLDLWGFPQETPIGGPVLQEGDKFVFLSEPQFWLNLNRIKGIDKDFNLSIGTEMEISRNFARMNKFACIPTLAVKWTFN</sequence>
<dbReference type="OrthoDB" id="1007128at2"/>
<proteinExistence type="predicted"/>
<comment type="caution">
    <text evidence="2">The sequence shown here is derived from an EMBL/GenBank/DDBJ whole genome shotgun (WGS) entry which is preliminary data.</text>
</comment>
<feature type="chain" id="PRO_5001998746" description="DUF5020 domain-containing protein" evidence="1">
    <location>
        <begin position="20"/>
        <end position="240"/>
    </location>
</feature>
<keyword evidence="1" id="KW-0732">Signal</keyword>
<evidence type="ECO:0000313" key="2">
    <source>
        <dbReference type="EMBL" id="KGN84956.1"/>
    </source>
</evidence>
<feature type="signal peptide" evidence="1">
    <location>
        <begin position="1"/>
        <end position="19"/>
    </location>
</feature>
<evidence type="ECO:0000313" key="3">
    <source>
        <dbReference type="Proteomes" id="UP000030130"/>
    </source>
</evidence>
<organism evidence="2 3">
    <name type="scientific">Porphyromonas gulae</name>
    <dbReference type="NCBI Taxonomy" id="111105"/>
    <lineage>
        <taxon>Bacteria</taxon>
        <taxon>Pseudomonadati</taxon>
        <taxon>Bacteroidota</taxon>
        <taxon>Bacteroidia</taxon>
        <taxon>Bacteroidales</taxon>
        <taxon>Porphyromonadaceae</taxon>
        <taxon>Porphyromonas</taxon>
    </lineage>
</organism>
<dbReference type="eggNOG" id="ENOG502ZACW">
    <property type="taxonomic scope" value="Bacteria"/>
</dbReference>
<evidence type="ECO:0008006" key="4">
    <source>
        <dbReference type="Google" id="ProtNLM"/>
    </source>
</evidence>
<dbReference type="STRING" id="111105.HR09_07660"/>
<evidence type="ECO:0000256" key="1">
    <source>
        <dbReference type="SAM" id="SignalP"/>
    </source>
</evidence>
<dbReference type="Pfam" id="PF16412">
    <property type="entry name" value="DUF5020"/>
    <property type="match status" value="1"/>
</dbReference>
<dbReference type="Proteomes" id="UP000030130">
    <property type="component" value="Unassembled WGS sequence"/>
</dbReference>
<dbReference type="AlphaFoldDB" id="A0A0A2F1R1"/>
<reference evidence="2 3" key="1">
    <citation type="submission" date="2014-08" db="EMBL/GenBank/DDBJ databases">
        <title>Porphyromonas gulae strain:COT-052_OH1451 Genome sequencing.</title>
        <authorList>
            <person name="Wallis C."/>
            <person name="Deusch O."/>
            <person name="O'Flynn C."/>
            <person name="Davis I."/>
            <person name="Jospin G."/>
            <person name="Darling A.E."/>
            <person name="Coil D.A."/>
            <person name="Alexiev A."/>
            <person name="Horsfall A."/>
            <person name="Kirkwood N."/>
            <person name="Harris S."/>
            <person name="Eisen J.A."/>
        </authorList>
    </citation>
    <scope>NUCLEOTIDE SEQUENCE [LARGE SCALE GENOMIC DNA]</scope>
    <source>
        <strain evidence="3">COT-052 OH1451</strain>
    </source>
</reference>
<gene>
    <name evidence="2" type="ORF">HR08_07830</name>
</gene>
<dbReference type="EMBL" id="JRAI01000063">
    <property type="protein sequence ID" value="KGN84956.1"/>
    <property type="molecule type" value="Genomic_DNA"/>
</dbReference>
<accession>A0A0A2F1R1</accession>
<name>A0A0A2F1R1_9PORP</name>
<dbReference type="RefSeq" id="WP_039421542.1">
    <property type="nucleotide sequence ID" value="NZ_JASBZW010000007.1"/>
</dbReference>
<protein>
    <recommendedName>
        <fullName evidence="4">DUF5020 domain-containing protein</fullName>
    </recommendedName>
</protein>